<feature type="compositionally biased region" description="Polar residues" evidence="1">
    <location>
        <begin position="1"/>
        <end position="18"/>
    </location>
</feature>
<reference evidence="2 3" key="1">
    <citation type="journal article" date="2024" name="G3 (Bethesda)">
        <title>Genome assembly of Hibiscus sabdariffa L. provides insights into metabolisms of medicinal natural products.</title>
        <authorList>
            <person name="Kim T."/>
        </authorList>
    </citation>
    <scope>NUCLEOTIDE SEQUENCE [LARGE SCALE GENOMIC DNA]</scope>
    <source>
        <strain evidence="2">TK-2024</strain>
        <tissue evidence="2">Old leaves</tissue>
    </source>
</reference>
<sequence>MQDLSHTTQDSIVQSSVESLPEHNYEGVASDMFSEEAQTSPHVSADIHNPEVEDTDLVHDVATDLVHDLVEDNQAHGVQNEVIPAVRRSTRAVRLPEWRDAMQDELQAMDNLQTCDLNDMEMGGLMCLFPDQEVIQHMLSVKCPDVCMAMEPQT</sequence>
<dbReference type="EMBL" id="JBBPBN010000043">
    <property type="protein sequence ID" value="KAK8997130.1"/>
    <property type="molecule type" value="Genomic_DNA"/>
</dbReference>
<proteinExistence type="predicted"/>
<gene>
    <name evidence="2" type="ORF">V6N11_020616</name>
</gene>
<name>A0ABR2Q8Y6_9ROSI</name>
<comment type="caution">
    <text evidence="2">The sequence shown here is derived from an EMBL/GenBank/DDBJ whole genome shotgun (WGS) entry which is preliminary data.</text>
</comment>
<protein>
    <submittedName>
        <fullName evidence="2">Uncharacterized protein</fullName>
    </submittedName>
</protein>
<accession>A0ABR2Q8Y6</accession>
<dbReference type="Proteomes" id="UP001396334">
    <property type="component" value="Unassembled WGS sequence"/>
</dbReference>
<feature type="region of interest" description="Disordered" evidence="1">
    <location>
        <begin position="1"/>
        <end position="21"/>
    </location>
</feature>
<evidence type="ECO:0000313" key="3">
    <source>
        <dbReference type="Proteomes" id="UP001396334"/>
    </source>
</evidence>
<organism evidence="2 3">
    <name type="scientific">Hibiscus sabdariffa</name>
    <name type="common">roselle</name>
    <dbReference type="NCBI Taxonomy" id="183260"/>
    <lineage>
        <taxon>Eukaryota</taxon>
        <taxon>Viridiplantae</taxon>
        <taxon>Streptophyta</taxon>
        <taxon>Embryophyta</taxon>
        <taxon>Tracheophyta</taxon>
        <taxon>Spermatophyta</taxon>
        <taxon>Magnoliopsida</taxon>
        <taxon>eudicotyledons</taxon>
        <taxon>Gunneridae</taxon>
        <taxon>Pentapetalae</taxon>
        <taxon>rosids</taxon>
        <taxon>malvids</taxon>
        <taxon>Malvales</taxon>
        <taxon>Malvaceae</taxon>
        <taxon>Malvoideae</taxon>
        <taxon>Hibiscus</taxon>
    </lineage>
</organism>
<evidence type="ECO:0000256" key="1">
    <source>
        <dbReference type="SAM" id="MobiDB-lite"/>
    </source>
</evidence>
<evidence type="ECO:0000313" key="2">
    <source>
        <dbReference type="EMBL" id="KAK8997130.1"/>
    </source>
</evidence>
<keyword evidence="3" id="KW-1185">Reference proteome</keyword>